<evidence type="ECO:0000256" key="2">
    <source>
        <dbReference type="ARBA" id="ARBA00023315"/>
    </source>
</evidence>
<dbReference type="PANTHER" id="PTHR43877">
    <property type="entry name" value="AMINOALKYLPHOSPHONATE N-ACETYLTRANSFERASE-RELATED-RELATED"/>
    <property type="match status" value="1"/>
</dbReference>
<feature type="domain" description="N-acetyltransferase" evidence="3">
    <location>
        <begin position="1"/>
        <end position="117"/>
    </location>
</feature>
<sequence>MESKPPEVTTLLAEIDGQIVGDIGMTRFTGRRNHVATIGMGVHDDFQRRGIGRALLSAIIDLADNWLNITRLELTVYTDNAAAIGLYQSFGFEQEGLHRAFAFRNGIFVDALAMARL</sequence>
<dbReference type="SUPFAM" id="SSF55729">
    <property type="entry name" value="Acyl-CoA N-acyltransferases (Nat)"/>
    <property type="match status" value="1"/>
</dbReference>
<evidence type="ECO:0000259" key="3">
    <source>
        <dbReference type="PROSITE" id="PS51186"/>
    </source>
</evidence>
<reference evidence="4 5" key="1">
    <citation type="submission" date="2023-07" db="EMBL/GenBank/DDBJ databases">
        <title>Genomic Encyclopedia of Type Strains, Phase IV (KMG-IV): sequencing the most valuable type-strain genomes for metagenomic binning, comparative biology and taxonomic classification.</title>
        <authorList>
            <person name="Goeker M."/>
        </authorList>
    </citation>
    <scope>NUCLEOTIDE SEQUENCE [LARGE SCALE GENOMIC DNA]</scope>
    <source>
        <strain evidence="4 5">DSM 100301</strain>
    </source>
</reference>
<comment type="caution">
    <text evidence="4">The sequence shown here is derived from an EMBL/GenBank/DDBJ whole genome shotgun (WGS) entry which is preliminary data.</text>
</comment>
<evidence type="ECO:0000313" key="5">
    <source>
        <dbReference type="Proteomes" id="UP001235269"/>
    </source>
</evidence>
<evidence type="ECO:0000256" key="1">
    <source>
        <dbReference type="ARBA" id="ARBA00022679"/>
    </source>
</evidence>
<accession>A0ABU0I9C5</accession>
<keyword evidence="1" id="KW-0808">Transferase</keyword>
<dbReference type="InterPro" id="IPR016181">
    <property type="entry name" value="Acyl_CoA_acyltransferase"/>
</dbReference>
<keyword evidence="5" id="KW-1185">Reference proteome</keyword>
<name>A0ABU0I9C5_9HYPH</name>
<evidence type="ECO:0000313" key="4">
    <source>
        <dbReference type="EMBL" id="MDQ0454812.1"/>
    </source>
</evidence>
<keyword evidence="2" id="KW-0012">Acyltransferase</keyword>
<dbReference type="InterPro" id="IPR000182">
    <property type="entry name" value="GNAT_dom"/>
</dbReference>
<dbReference type="InterPro" id="IPR050832">
    <property type="entry name" value="Bact_Acetyltransf"/>
</dbReference>
<dbReference type="Proteomes" id="UP001235269">
    <property type="component" value="Unassembled WGS sequence"/>
</dbReference>
<gene>
    <name evidence="4" type="ORF">QO005_001139</name>
</gene>
<dbReference type="Gene3D" id="3.40.630.30">
    <property type="match status" value="1"/>
</dbReference>
<organism evidence="4 5">
    <name type="scientific">Rhizobium paknamense</name>
    <dbReference type="NCBI Taxonomy" id="1206817"/>
    <lineage>
        <taxon>Bacteria</taxon>
        <taxon>Pseudomonadati</taxon>
        <taxon>Pseudomonadota</taxon>
        <taxon>Alphaproteobacteria</taxon>
        <taxon>Hyphomicrobiales</taxon>
        <taxon>Rhizobiaceae</taxon>
        <taxon>Rhizobium/Agrobacterium group</taxon>
        <taxon>Rhizobium</taxon>
    </lineage>
</organism>
<dbReference type="CDD" id="cd04301">
    <property type="entry name" value="NAT_SF"/>
    <property type="match status" value="1"/>
</dbReference>
<dbReference type="Pfam" id="PF00583">
    <property type="entry name" value="Acetyltransf_1"/>
    <property type="match status" value="1"/>
</dbReference>
<protein>
    <submittedName>
        <fullName evidence="4">RimJ/RimL family protein N-acetyltransferase</fullName>
    </submittedName>
</protein>
<dbReference type="EMBL" id="JAUSWH010000002">
    <property type="protein sequence ID" value="MDQ0454812.1"/>
    <property type="molecule type" value="Genomic_DNA"/>
</dbReference>
<proteinExistence type="predicted"/>
<dbReference type="PROSITE" id="PS51186">
    <property type="entry name" value="GNAT"/>
    <property type="match status" value="1"/>
</dbReference>